<feature type="transmembrane region" description="Helical" evidence="2">
    <location>
        <begin position="379"/>
        <end position="398"/>
    </location>
</feature>
<feature type="transmembrane region" description="Helical" evidence="2">
    <location>
        <begin position="162"/>
        <end position="179"/>
    </location>
</feature>
<feature type="region of interest" description="Disordered" evidence="1">
    <location>
        <begin position="426"/>
        <end position="468"/>
    </location>
</feature>
<proteinExistence type="predicted"/>
<dbReference type="RefSeq" id="WP_179432720.1">
    <property type="nucleotide sequence ID" value="NZ_BAABLC010000001.1"/>
</dbReference>
<protein>
    <submittedName>
        <fullName evidence="3">Uncharacterized protein</fullName>
    </submittedName>
</protein>
<evidence type="ECO:0000313" key="4">
    <source>
        <dbReference type="Proteomes" id="UP000552045"/>
    </source>
</evidence>
<evidence type="ECO:0000313" key="3">
    <source>
        <dbReference type="EMBL" id="NYD54417.1"/>
    </source>
</evidence>
<keyword evidence="2" id="KW-0472">Membrane</keyword>
<feature type="transmembrane region" description="Helical" evidence="2">
    <location>
        <begin position="340"/>
        <end position="359"/>
    </location>
</feature>
<keyword evidence="2" id="KW-0812">Transmembrane</keyword>
<feature type="transmembrane region" description="Helical" evidence="2">
    <location>
        <begin position="46"/>
        <end position="70"/>
    </location>
</feature>
<reference evidence="3 4" key="1">
    <citation type="submission" date="2020-07" db="EMBL/GenBank/DDBJ databases">
        <title>Sequencing the genomes of 1000 actinobacteria strains.</title>
        <authorList>
            <person name="Klenk H.-P."/>
        </authorList>
    </citation>
    <scope>NUCLEOTIDE SEQUENCE [LARGE SCALE GENOMIC DNA]</scope>
    <source>
        <strain evidence="3 4">DSM 22185</strain>
    </source>
</reference>
<organism evidence="3 4">
    <name type="scientific">Microbacterium pseudoresistens</name>
    <dbReference type="NCBI Taxonomy" id="640634"/>
    <lineage>
        <taxon>Bacteria</taxon>
        <taxon>Bacillati</taxon>
        <taxon>Actinomycetota</taxon>
        <taxon>Actinomycetes</taxon>
        <taxon>Micrococcales</taxon>
        <taxon>Microbacteriaceae</taxon>
        <taxon>Microbacterium</taxon>
    </lineage>
</organism>
<dbReference type="AlphaFoldDB" id="A0A7Y9EUX1"/>
<evidence type="ECO:0000256" key="2">
    <source>
        <dbReference type="SAM" id="Phobius"/>
    </source>
</evidence>
<evidence type="ECO:0000256" key="1">
    <source>
        <dbReference type="SAM" id="MobiDB-lite"/>
    </source>
</evidence>
<feature type="transmembrane region" description="Helical" evidence="2">
    <location>
        <begin position="191"/>
        <end position="210"/>
    </location>
</feature>
<name>A0A7Y9EUX1_9MICO</name>
<accession>A0A7Y9EUX1</accession>
<feature type="transmembrane region" description="Helical" evidence="2">
    <location>
        <begin position="12"/>
        <end position="34"/>
    </location>
</feature>
<feature type="transmembrane region" description="Helical" evidence="2">
    <location>
        <begin position="262"/>
        <end position="282"/>
    </location>
</feature>
<gene>
    <name evidence="3" type="ORF">BKA02_001472</name>
</gene>
<sequence>MPTILRSTGRVLLMHWPLLLAWFLGGTLARYGAIELSGFAGAHWSVGGLLLLPLAVLARLISFVGMFLVVRDGLRELQSIAPLPESGRERRATFVQSLLAGILPFFAVYAAWGMLRDDTEAYAMRALDVHTGLGWQAFAEAIENGTSVPEPAEQWSALDAGIGPWTLLIIAAAFALRWAWKRWQSGLPRAFALVAVYLEAVWVFFFVWTVKDITVAVGEWASHRAAVVWFEGLRDAIAERVAVLGAIWDGVAWLLGQAGGVLLQPLAWLTVAGVIYGQAIAVEKLRLAERYLAENRFGGRYVAGARARYAKVPEWTRKRMGDLGKEFTSRFQPVWRSVRLMWRAGPIPIATYVLLYTVVLALEPLLRTAIIRLVGPHDLYSFWIVADGLLFLLVPLIVEPVRIAVVASAYDATLGALRRTEGRAAAAAEADPDADPDAVSGSHAVAEQVSRDQDPSVEGSIGKRANDG</sequence>
<keyword evidence="2" id="KW-1133">Transmembrane helix</keyword>
<dbReference type="Proteomes" id="UP000552045">
    <property type="component" value="Unassembled WGS sequence"/>
</dbReference>
<dbReference type="EMBL" id="JACCBH010000001">
    <property type="protein sequence ID" value="NYD54417.1"/>
    <property type="molecule type" value="Genomic_DNA"/>
</dbReference>
<feature type="transmembrane region" description="Helical" evidence="2">
    <location>
        <begin position="91"/>
        <end position="112"/>
    </location>
</feature>
<keyword evidence="4" id="KW-1185">Reference proteome</keyword>
<comment type="caution">
    <text evidence="3">The sequence shown here is derived from an EMBL/GenBank/DDBJ whole genome shotgun (WGS) entry which is preliminary data.</text>
</comment>